<organism evidence="1 2">
    <name type="scientific">Vreelandella nanhaiensis</name>
    <dbReference type="NCBI Taxonomy" id="1258546"/>
    <lineage>
        <taxon>Bacteria</taxon>
        <taxon>Pseudomonadati</taxon>
        <taxon>Pseudomonadota</taxon>
        <taxon>Gammaproteobacteria</taxon>
        <taxon>Oceanospirillales</taxon>
        <taxon>Halomonadaceae</taxon>
        <taxon>Vreelandella</taxon>
    </lineage>
</organism>
<evidence type="ECO:0000313" key="2">
    <source>
        <dbReference type="Proteomes" id="UP000287023"/>
    </source>
</evidence>
<dbReference type="OrthoDB" id="332069at2"/>
<sequence>MRITVTIDDALYEQAREHAGQSINTPSELLNEAVKTFVQVQTARRLAALGGTAPEMLDIPRHRGDASKK</sequence>
<dbReference type="RefSeq" id="WP_126982055.1">
    <property type="nucleotide sequence ID" value="NZ_RZHF01000008.1"/>
</dbReference>
<evidence type="ECO:0000313" key="1">
    <source>
        <dbReference type="EMBL" id="RUR32650.1"/>
    </source>
</evidence>
<protein>
    <submittedName>
        <fullName evidence="1">Type II toxin-antitoxin system VapB family antitoxin</fullName>
    </submittedName>
</protein>
<accession>A0A3S1DRR1</accession>
<dbReference type="InterPro" id="IPR019239">
    <property type="entry name" value="VapB_antitoxin"/>
</dbReference>
<dbReference type="AlphaFoldDB" id="A0A3S1DRR1"/>
<gene>
    <name evidence="1" type="ORF">ELY38_07480</name>
</gene>
<dbReference type="EMBL" id="RZHF01000008">
    <property type="protein sequence ID" value="RUR32650.1"/>
    <property type="molecule type" value="Genomic_DNA"/>
</dbReference>
<proteinExistence type="predicted"/>
<dbReference type="Proteomes" id="UP000287023">
    <property type="component" value="Unassembled WGS sequence"/>
</dbReference>
<keyword evidence="2" id="KW-1185">Reference proteome</keyword>
<name>A0A3S1DRR1_9GAMM</name>
<reference evidence="1 2" key="1">
    <citation type="submission" date="2018-12" db="EMBL/GenBank/DDBJ databases">
        <title>three novel Halomonas strain isolated from plants.</title>
        <authorList>
            <person name="Sun C."/>
        </authorList>
    </citation>
    <scope>NUCLEOTIDE SEQUENCE [LARGE SCALE GENOMIC DNA]</scope>
    <source>
        <strain evidence="1 2">JCM 18142</strain>
    </source>
</reference>
<dbReference type="Pfam" id="PF09957">
    <property type="entry name" value="VapB_antitoxin"/>
    <property type="match status" value="1"/>
</dbReference>
<comment type="caution">
    <text evidence="1">The sequence shown here is derived from an EMBL/GenBank/DDBJ whole genome shotgun (WGS) entry which is preliminary data.</text>
</comment>